<dbReference type="EMBL" id="JAJFZT010000001">
    <property type="protein sequence ID" value="MCC3271188.1"/>
    <property type="molecule type" value="Genomic_DNA"/>
</dbReference>
<dbReference type="Proteomes" id="UP001155145">
    <property type="component" value="Unassembled WGS sequence"/>
</dbReference>
<evidence type="ECO:0000313" key="2">
    <source>
        <dbReference type="EMBL" id="UON91018.1"/>
    </source>
</evidence>
<accession>A0A9X1M4D0</accession>
<organism evidence="1 4">
    <name type="scientific">Arthrobacter zhangbolii</name>
    <dbReference type="NCBI Taxonomy" id="2886936"/>
    <lineage>
        <taxon>Bacteria</taxon>
        <taxon>Bacillati</taxon>
        <taxon>Actinomycetota</taxon>
        <taxon>Actinomycetes</taxon>
        <taxon>Micrococcales</taxon>
        <taxon>Micrococcaceae</taxon>
        <taxon>Arthrobacter</taxon>
    </lineage>
</organism>
<proteinExistence type="predicted"/>
<evidence type="ECO:0000313" key="4">
    <source>
        <dbReference type="Proteomes" id="UP001155145"/>
    </source>
</evidence>
<evidence type="ECO:0000313" key="3">
    <source>
        <dbReference type="Proteomes" id="UP000829758"/>
    </source>
</evidence>
<dbReference type="EMBL" id="CP094984">
    <property type="protein sequence ID" value="UON91018.1"/>
    <property type="molecule type" value="Genomic_DNA"/>
</dbReference>
<evidence type="ECO:0000313" key="1">
    <source>
        <dbReference type="EMBL" id="MCC3271188.1"/>
    </source>
</evidence>
<dbReference type="Proteomes" id="UP000829758">
    <property type="component" value="Chromosome"/>
</dbReference>
<keyword evidence="3" id="KW-1185">Reference proteome</keyword>
<reference evidence="1" key="1">
    <citation type="submission" date="2021-10" db="EMBL/GenBank/DDBJ databases">
        <title>Novel species in genus Arthrobacter.</title>
        <authorList>
            <person name="Liu Y."/>
        </authorList>
    </citation>
    <scope>NUCLEOTIDE SEQUENCE</scope>
    <source>
        <strain evidence="3">zg-Y462</strain>
        <strain evidence="1">Zg-Y462</strain>
    </source>
</reference>
<dbReference type="AlphaFoldDB" id="A0A9X1M4D0"/>
<gene>
    <name evidence="1" type="ORF">LJ755_00370</name>
    <name evidence="2" type="ORF">MUK71_10315</name>
</gene>
<protein>
    <submittedName>
        <fullName evidence="1">Uncharacterized protein</fullName>
    </submittedName>
</protein>
<dbReference type="RefSeq" id="WP_227927647.1">
    <property type="nucleotide sequence ID" value="NZ_CP094984.1"/>
</dbReference>
<sequence length="346" mass="38908">MTFNAEVLLAGPRGRRLCLEVAAELDPDVRNAVFQLGYELDPGRGTSVVMFGDLSKDAGSRPAASADTLAALLGSMDVPDLTEDLILDALQRSVMSARYWQEPEGEDVLAAIPAIRRALQRVAERAVVMEVLRADSRTQRQWAIDWRGPDDPAPLGRDPEKTLAKWGRAIRADELTWRESRRGPEWTGDWWSIPLGLTGTVGRIPAGLNLVEDYPGWERATTIPVDGAGRTFEIRSEEDWVLLCRRFPLEVSASRRWVWLRTTGREGRWVIPDWELVAREWDAVHLTVPGYLSCAGRALAVDERTGSVIAGWDPDRTIWLTDVVRETGEPRQYWRRSPNGDGWFPV</sequence>
<name>A0A9X1M4D0_9MICC</name>